<dbReference type="HOGENOM" id="CLU_2581492_0_0_2"/>
<dbReference type="AlphaFoldDB" id="A0A0E3KS03"/>
<organism evidence="2 3">
    <name type="scientific">Methanosarcina thermophila CHTI-55</name>
    <dbReference type="NCBI Taxonomy" id="1434121"/>
    <lineage>
        <taxon>Archaea</taxon>
        <taxon>Methanobacteriati</taxon>
        <taxon>Methanobacteriota</taxon>
        <taxon>Stenosarchaea group</taxon>
        <taxon>Methanomicrobia</taxon>
        <taxon>Methanosarcinales</taxon>
        <taxon>Methanosarcinaceae</taxon>
        <taxon>Methanosarcina</taxon>
    </lineage>
</organism>
<keyword evidence="1" id="KW-1133">Transmembrane helix</keyword>
<accession>A0A0E3KS03</accession>
<sequence length="80" mass="9194">MPLIVLSGSMTPVMLPVYWIIALSEINPYLPALAEVVLYTCLSSLLLLPLWYRKSVVGRKSKKVKFRRLVAQWIRTLHLV</sequence>
<dbReference type="GeneID" id="53688518"/>
<name>A0A0E3KS03_METTE</name>
<proteinExistence type="predicted"/>
<gene>
    <name evidence="2" type="ORF">MSTHC_2100</name>
</gene>
<protein>
    <submittedName>
        <fullName evidence="2">Uncharacterized protein</fullName>
    </submittedName>
</protein>
<dbReference type="KEGG" id="mthe:MSTHC_2100"/>
<dbReference type="EMBL" id="CP009502">
    <property type="protein sequence ID" value="AKB16418.1"/>
    <property type="molecule type" value="Genomic_DNA"/>
</dbReference>
<evidence type="ECO:0000313" key="3">
    <source>
        <dbReference type="Proteomes" id="UP000056925"/>
    </source>
</evidence>
<dbReference type="RefSeq" id="WP_054299473.1">
    <property type="nucleotide sequence ID" value="NZ_CP009502.1"/>
</dbReference>
<dbReference type="PATRIC" id="fig|1434121.4.peg.2554"/>
<feature type="transmembrane region" description="Helical" evidence="1">
    <location>
        <begin position="12"/>
        <end position="30"/>
    </location>
</feature>
<reference evidence="2 3" key="1">
    <citation type="submission" date="2014-07" db="EMBL/GenBank/DDBJ databases">
        <title>Methanogenic archaea and the global carbon cycle.</title>
        <authorList>
            <person name="Henriksen J.R."/>
            <person name="Luke J."/>
            <person name="Reinhart S."/>
            <person name="Benedict M.N."/>
            <person name="Youngblut N.D."/>
            <person name="Metcalf M.E."/>
            <person name="Whitaker R.J."/>
            <person name="Metcalf W.W."/>
        </authorList>
    </citation>
    <scope>NUCLEOTIDE SEQUENCE [LARGE SCALE GENOMIC DNA]</scope>
    <source>
        <strain evidence="2 3">CHTI-55</strain>
    </source>
</reference>
<feature type="transmembrane region" description="Helical" evidence="1">
    <location>
        <begin position="36"/>
        <end position="52"/>
    </location>
</feature>
<dbReference type="Proteomes" id="UP000056925">
    <property type="component" value="Chromosome"/>
</dbReference>
<keyword evidence="1" id="KW-0472">Membrane</keyword>
<evidence type="ECO:0000256" key="1">
    <source>
        <dbReference type="SAM" id="Phobius"/>
    </source>
</evidence>
<evidence type="ECO:0000313" key="2">
    <source>
        <dbReference type="EMBL" id="AKB16418.1"/>
    </source>
</evidence>
<keyword evidence="1" id="KW-0812">Transmembrane</keyword>